<comment type="caution">
    <text evidence="1">The sequence shown here is derived from an EMBL/GenBank/DDBJ whole genome shotgun (WGS) entry which is preliminary data.</text>
</comment>
<protein>
    <submittedName>
        <fullName evidence="1">Uncharacterized protein</fullName>
    </submittedName>
</protein>
<sequence length="179" mass="20347">MKQEKPREHPILTPEREAVVQLLAQSDQKRRDSYTDILMKYWKALEDLKRGAEREIKQYGKRSERNKLDDQEIGRELISELIGAGISPIISVERKFGAEKRAGGMAAREGWLSGVKLNVGTLGIQPFLPPGEDRVLFKVRVTDPSELEPRMAGDLKTFQGVVVFRGDYISPDRLTEIQQ</sequence>
<proteinExistence type="predicted"/>
<reference evidence="1 2" key="1">
    <citation type="journal article" date="2016" name="Nat. Commun.">
        <title>Thousands of microbial genomes shed light on interconnected biogeochemical processes in an aquifer system.</title>
        <authorList>
            <person name="Anantharaman K."/>
            <person name="Brown C.T."/>
            <person name="Hug L.A."/>
            <person name="Sharon I."/>
            <person name="Castelle C.J."/>
            <person name="Probst A.J."/>
            <person name="Thomas B.C."/>
            <person name="Singh A."/>
            <person name="Wilkins M.J."/>
            <person name="Karaoz U."/>
            <person name="Brodie E.L."/>
            <person name="Williams K.H."/>
            <person name="Hubbard S.S."/>
            <person name="Banfield J.F."/>
        </authorList>
    </citation>
    <scope>NUCLEOTIDE SEQUENCE [LARGE SCALE GENOMIC DNA]</scope>
</reference>
<gene>
    <name evidence="1" type="ORF">A3H75_03225</name>
</gene>
<dbReference type="AlphaFoldDB" id="A0A1F7VGK7"/>
<evidence type="ECO:0000313" key="1">
    <source>
        <dbReference type="EMBL" id="OGL89278.1"/>
    </source>
</evidence>
<organism evidence="1 2">
    <name type="scientific">Candidatus Uhrbacteria bacterium RIFCSPLOWO2_02_FULL_51_9</name>
    <dbReference type="NCBI Taxonomy" id="1802410"/>
    <lineage>
        <taxon>Bacteria</taxon>
        <taxon>Candidatus Uhriibacteriota</taxon>
    </lineage>
</organism>
<accession>A0A1F7VGK7</accession>
<dbReference type="Proteomes" id="UP000176678">
    <property type="component" value="Unassembled WGS sequence"/>
</dbReference>
<name>A0A1F7VGK7_9BACT</name>
<evidence type="ECO:0000313" key="2">
    <source>
        <dbReference type="Proteomes" id="UP000176678"/>
    </source>
</evidence>
<dbReference type="EMBL" id="MGES01000009">
    <property type="protein sequence ID" value="OGL89278.1"/>
    <property type="molecule type" value="Genomic_DNA"/>
</dbReference>